<comment type="caution">
    <text evidence="2">The sequence shown here is derived from an EMBL/GenBank/DDBJ whole genome shotgun (WGS) entry which is preliminary data.</text>
</comment>
<protein>
    <submittedName>
        <fullName evidence="2">Uncharacterized protein</fullName>
    </submittedName>
</protein>
<dbReference type="Proteomes" id="UP001331761">
    <property type="component" value="Unassembled WGS sequence"/>
</dbReference>
<feature type="region of interest" description="Disordered" evidence="1">
    <location>
        <begin position="1"/>
        <end position="87"/>
    </location>
</feature>
<keyword evidence="3" id="KW-1185">Reference proteome</keyword>
<reference evidence="2 3" key="1">
    <citation type="submission" date="2019-10" db="EMBL/GenBank/DDBJ databases">
        <title>Assembly and Annotation for the nematode Trichostrongylus colubriformis.</title>
        <authorList>
            <person name="Martin J."/>
        </authorList>
    </citation>
    <scope>NUCLEOTIDE SEQUENCE [LARGE SCALE GENOMIC DNA]</scope>
    <source>
        <strain evidence="2">G859</strain>
        <tissue evidence="2">Whole worm</tissue>
    </source>
</reference>
<evidence type="ECO:0000313" key="3">
    <source>
        <dbReference type="Proteomes" id="UP001331761"/>
    </source>
</evidence>
<proteinExistence type="predicted"/>
<gene>
    <name evidence="2" type="ORF">GCK32_019069</name>
</gene>
<dbReference type="EMBL" id="WIXE01012177">
    <property type="protein sequence ID" value="KAK5976125.1"/>
    <property type="molecule type" value="Genomic_DNA"/>
</dbReference>
<accession>A0AAN8FAT7</accession>
<sequence length="101" mass="10534">RLFDSNNVSDPTDPPTLTPKSDPTDPPTLTPKSDPAASDRSGIKMKNSTPHEGRIGNGKGTSSKQESRDATANTSPHMNNKSASSLGLSAVSLLVSLSFLV</sequence>
<organism evidence="2 3">
    <name type="scientific">Trichostrongylus colubriformis</name>
    <name type="common">Black scour worm</name>
    <dbReference type="NCBI Taxonomy" id="6319"/>
    <lineage>
        <taxon>Eukaryota</taxon>
        <taxon>Metazoa</taxon>
        <taxon>Ecdysozoa</taxon>
        <taxon>Nematoda</taxon>
        <taxon>Chromadorea</taxon>
        <taxon>Rhabditida</taxon>
        <taxon>Rhabditina</taxon>
        <taxon>Rhabditomorpha</taxon>
        <taxon>Strongyloidea</taxon>
        <taxon>Trichostrongylidae</taxon>
        <taxon>Trichostrongylus</taxon>
    </lineage>
</organism>
<feature type="compositionally biased region" description="Polar residues" evidence="1">
    <location>
        <begin position="1"/>
        <end position="10"/>
    </location>
</feature>
<evidence type="ECO:0000313" key="2">
    <source>
        <dbReference type="EMBL" id="KAK5976125.1"/>
    </source>
</evidence>
<feature type="non-terminal residue" evidence="2">
    <location>
        <position position="1"/>
    </location>
</feature>
<dbReference type="AlphaFoldDB" id="A0AAN8FAT7"/>
<name>A0AAN8FAT7_TRICO</name>
<feature type="compositionally biased region" description="Polar residues" evidence="1">
    <location>
        <begin position="60"/>
        <end position="81"/>
    </location>
</feature>
<evidence type="ECO:0000256" key="1">
    <source>
        <dbReference type="SAM" id="MobiDB-lite"/>
    </source>
</evidence>